<dbReference type="GO" id="GO:0051301">
    <property type="term" value="P:cell division"/>
    <property type="evidence" value="ECO:0007669"/>
    <property type="project" value="InterPro"/>
</dbReference>
<evidence type="ECO:0000313" key="2">
    <source>
        <dbReference type="EMBL" id="SME93223.1"/>
    </source>
</evidence>
<name>A0A1Y6B5E9_9BACT</name>
<dbReference type="InterPro" id="IPR005883">
    <property type="entry name" value="PilM"/>
</dbReference>
<dbReference type="Pfam" id="PF11104">
    <property type="entry name" value="PilM_2"/>
    <property type="match status" value="1"/>
</dbReference>
<dbReference type="SUPFAM" id="SSF53067">
    <property type="entry name" value="Actin-like ATPase domain"/>
    <property type="match status" value="2"/>
</dbReference>
<dbReference type="PANTHER" id="PTHR32432:SF3">
    <property type="entry name" value="ETHANOLAMINE UTILIZATION PROTEIN EUTJ"/>
    <property type="match status" value="1"/>
</dbReference>
<gene>
    <name evidence="2" type="ORF">SAMN06296036_10211</name>
</gene>
<dbReference type="CDD" id="cd24049">
    <property type="entry name" value="ASKHA_NBD_PilM"/>
    <property type="match status" value="1"/>
</dbReference>
<accession>A0A1Y6B5E9</accession>
<dbReference type="NCBIfam" id="TIGR01175">
    <property type="entry name" value="pilM"/>
    <property type="match status" value="1"/>
</dbReference>
<dbReference type="InterPro" id="IPR003494">
    <property type="entry name" value="SHS2_FtsA"/>
</dbReference>
<dbReference type="AlphaFoldDB" id="A0A1Y6B5E9"/>
<sequence length="360" mass="39271">MIFNKPLIALDIGSSSVKLAELSGKGASRKLRTLGLEVIPQGAVMNGEIQDASALLKVVKKLLTSMNIEPKGRRVGLSLSGGAVILKRMVLMPDDESDLSEQVFEEAKQQFHHDMSDMYFRYQELPSKFTQEGEKAFLIVAGRIDIIEQYVDVIHKAGMKVGVIDTDTFCLANSFEFNYPIAESLVAIANVGANSTQVVLTYEGEYLYSREFYLGGNLITKKISEDLAIDFENAEGLKISASGGDQAIADKIRASVRDINDQINSEINQTVEFFVQHENIPNLSEVKYIFLSGGAAMSLDLAPSLSSLLQAPVQIINPFNRIDTAPSGVDMEYLLSHGAIYGIATGLGLRKPDDGQGNKP</sequence>
<dbReference type="STRING" id="1513793.SAMN06296036_10211"/>
<protein>
    <submittedName>
        <fullName evidence="2">Type IV pilus assembly protein PilM</fullName>
    </submittedName>
</protein>
<dbReference type="PIRSF" id="PIRSF019169">
    <property type="entry name" value="PilM"/>
    <property type="match status" value="1"/>
</dbReference>
<feature type="domain" description="SHS2" evidence="1">
    <location>
        <begin position="7"/>
        <end position="175"/>
    </location>
</feature>
<reference evidence="3" key="1">
    <citation type="submission" date="2017-04" db="EMBL/GenBank/DDBJ databases">
        <authorList>
            <person name="Varghese N."/>
            <person name="Submissions S."/>
        </authorList>
    </citation>
    <scope>NUCLEOTIDE SEQUENCE [LARGE SCALE GENOMIC DNA]</scope>
    <source>
        <strain evidence="3">RKEM611</strain>
    </source>
</reference>
<dbReference type="Gene3D" id="3.30.1490.300">
    <property type="match status" value="1"/>
</dbReference>
<dbReference type="Gene3D" id="3.30.420.40">
    <property type="match status" value="2"/>
</dbReference>
<dbReference type="SMART" id="SM00842">
    <property type="entry name" value="FtsA"/>
    <property type="match status" value="1"/>
</dbReference>
<dbReference type="RefSeq" id="WP_132315724.1">
    <property type="nucleotide sequence ID" value="NZ_FWZT01000002.1"/>
</dbReference>
<dbReference type="InterPro" id="IPR043129">
    <property type="entry name" value="ATPase_NBD"/>
</dbReference>
<evidence type="ECO:0000259" key="1">
    <source>
        <dbReference type="SMART" id="SM00842"/>
    </source>
</evidence>
<proteinExistence type="predicted"/>
<dbReference type="OrthoDB" id="5290269at2"/>
<organism evidence="2 3">
    <name type="scientific">Pseudobacteriovorax antillogorgiicola</name>
    <dbReference type="NCBI Taxonomy" id="1513793"/>
    <lineage>
        <taxon>Bacteria</taxon>
        <taxon>Pseudomonadati</taxon>
        <taxon>Bdellovibrionota</taxon>
        <taxon>Oligoflexia</taxon>
        <taxon>Oligoflexales</taxon>
        <taxon>Pseudobacteriovoracaceae</taxon>
        <taxon>Pseudobacteriovorax</taxon>
    </lineage>
</organism>
<dbReference type="InterPro" id="IPR050696">
    <property type="entry name" value="FtsA/MreB"/>
</dbReference>
<keyword evidence="3" id="KW-1185">Reference proteome</keyword>
<evidence type="ECO:0000313" key="3">
    <source>
        <dbReference type="Proteomes" id="UP000192907"/>
    </source>
</evidence>
<dbReference type="Proteomes" id="UP000192907">
    <property type="component" value="Unassembled WGS sequence"/>
</dbReference>
<dbReference type="PANTHER" id="PTHR32432">
    <property type="entry name" value="CELL DIVISION PROTEIN FTSA-RELATED"/>
    <property type="match status" value="1"/>
</dbReference>
<dbReference type="EMBL" id="FWZT01000002">
    <property type="protein sequence ID" value="SME93223.1"/>
    <property type="molecule type" value="Genomic_DNA"/>
</dbReference>